<keyword evidence="1" id="KW-0175">Coiled coil</keyword>
<gene>
    <name evidence="4 5" type="primary">LOC111018403</name>
</gene>
<name>A0A6J1D8P3_MOMCH</name>
<dbReference type="PANTHER" id="PTHR38936">
    <property type="entry name" value="TITIN-LIKE ISOFORM X2"/>
    <property type="match status" value="1"/>
</dbReference>
<organism evidence="3 5">
    <name type="scientific">Momordica charantia</name>
    <name type="common">Bitter gourd</name>
    <name type="synonym">Balsam pear</name>
    <dbReference type="NCBI Taxonomy" id="3673"/>
    <lineage>
        <taxon>Eukaryota</taxon>
        <taxon>Viridiplantae</taxon>
        <taxon>Streptophyta</taxon>
        <taxon>Embryophyta</taxon>
        <taxon>Tracheophyta</taxon>
        <taxon>Spermatophyta</taxon>
        <taxon>Magnoliopsida</taxon>
        <taxon>eudicotyledons</taxon>
        <taxon>Gunneridae</taxon>
        <taxon>Pentapetalae</taxon>
        <taxon>rosids</taxon>
        <taxon>fabids</taxon>
        <taxon>Cucurbitales</taxon>
        <taxon>Cucurbitaceae</taxon>
        <taxon>Momordiceae</taxon>
        <taxon>Momordica</taxon>
    </lineage>
</organism>
<evidence type="ECO:0000313" key="3">
    <source>
        <dbReference type="Proteomes" id="UP000504603"/>
    </source>
</evidence>
<dbReference type="KEGG" id="mcha:111018403"/>
<dbReference type="GeneID" id="111018403"/>
<feature type="region of interest" description="Disordered" evidence="2">
    <location>
        <begin position="1"/>
        <end position="53"/>
    </location>
</feature>
<dbReference type="OrthoDB" id="1937314at2759"/>
<sequence length="260" mass="28962">MVKKSQAGKIGANGDLSTEVAHESTVTASEKPEGSNPPLKKVQSPLASRSSSKWKVNKFSVRRSERIQNSTPRRLNIQQNVVEEITLSDGEDELPIDKEKSLPPLDQENGWPEYMFEDKNLEGKIDYIVKLLEAHGHSLNSIKAEVIKKSSSMETVPTPDMKYKSMYIASQKKIEELAEEIQELTQKLESTRDQFEAYKMGARDVNEALEKMKDVILISNSSRVSEGIQATSQAGLDKVTSPDTGDVPPSSKRKKATKQN</sequence>
<accession>A0A6J1D8P3</accession>
<dbReference type="RefSeq" id="XP_022150153.1">
    <property type="nucleotide sequence ID" value="XM_022294461.1"/>
</dbReference>
<dbReference type="PANTHER" id="PTHR38936:SF1">
    <property type="entry name" value="DUF641 DOMAIN-CONTAINING PROTEIN"/>
    <property type="match status" value="1"/>
</dbReference>
<evidence type="ECO:0000313" key="4">
    <source>
        <dbReference type="RefSeq" id="XP_022150152.1"/>
    </source>
</evidence>
<dbReference type="Proteomes" id="UP000504603">
    <property type="component" value="Unplaced"/>
</dbReference>
<evidence type="ECO:0000256" key="1">
    <source>
        <dbReference type="SAM" id="Coils"/>
    </source>
</evidence>
<proteinExistence type="predicted"/>
<protein>
    <submittedName>
        <fullName evidence="4 5">Uncharacterized protein LOC111018403</fullName>
    </submittedName>
</protein>
<feature type="compositionally biased region" description="Basic residues" evidence="2">
    <location>
        <begin position="251"/>
        <end position="260"/>
    </location>
</feature>
<dbReference type="RefSeq" id="XP_022150152.1">
    <property type="nucleotide sequence ID" value="XM_022294460.1"/>
</dbReference>
<keyword evidence="3" id="KW-1185">Reference proteome</keyword>
<evidence type="ECO:0000256" key="2">
    <source>
        <dbReference type="SAM" id="MobiDB-lite"/>
    </source>
</evidence>
<dbReference type="AlphaFoldDB" id="A0A6J1D8P3"/>
<feature type="coiled-coil region" evidence="1">
    <location>
        <begin position="167"/>
        <end position="201"/>
    </location>
</feature>
<evidence type="ECO:0000313" key="5">
    <source>
        <dbReference type="RefSeq" id="XP_022150153.1"/>
    </source>
</evidence>
<feature type="region of interest" description="Disordered" evidence="2">
    <location>
        <begin position="227"/>
        <end position="260"/>
    </location>
</feature>
<reference evidence="4 5" key="1">
    <citation type="submission" date="2025-04" db="UniProtKB">
        <authorList>
            <consortium name="RefSeq"/>
        </authorList>
    </citation>
    <scope>IDENTIFICATION</scope>
    <source>
        <strain evidence="4 5">OHB3-1</strain>
    </source>
</reference>